<dbReference type="HOGENOM" id="CLU_027227_0_0_1"/>
<dbReference type="EMBL" id="KN822961">
    <property type="protein sequence ID" value="KIO31601.1"/>
    <property type="molecule type" value="Genomic_DNA"/>
</dbReference>
<dbReference type="InterPro" id="IPR008271">
    <property type="entry name" value="Ser/Thr_kinase_AS"/>
</dbReference>
<reference evidence="7 8" key="1">
    <citation type="submission" date="2014-04" db="EMBL/GenBank/DDBJ databases">
        <authorList>
            <consortium name="DOE Joint Genome Institute"/>
            <person name="Kuo A."/>
            <person name="Girlanda M."/>
            <person name="Perotto S."/>
            <person name="Kohler A."/>
            <person name="Nagy L.G."/>
            <person name="Floudas D."/>
            <person name="Copeland A."/>
            <person name="Barry K.W."/>
            <person name="Cichocki N."/>
            <person name="Veneault-Fourrey C."/>
            <person name="LaButti K."/>
            <person name="Lindquist E.A."/>
            <person name="Lipzen A."/>
            <person name="Lundell T."/>
            <person name="Morin E."/>
            <person name="Murat C."/>
            <person name="Sun H."/>
            <person name="Tunlid A."/>
            <person name="Henrissat B."/>
            <person name="Grigoriev I.V."/>
            <person name="Hibbett D.S."/>
            <person name="Martin F."/>
            <person name="Nordberg H.P."/>
            <person name="Cantor M.N."/>
            <person name="Hua S.X."/>
        </authorList>
    </citation>
    <scope>NUCLEOTIDE SEQUENCE [LARGE SCALE GENOMIC DNA]</scope>
    <source>
        <strain evidence="7 8">MUT 4182</strain>
    </source>
</reference>
<dbReference type="PANTHER" id="PTHR44329">
    <property type="entry name" value="SERINE/THREONINE-PROTEIN KINASE TNNI3K-RELATED"/>
    <property type="match status" value="1"/>
</dbReference>
<keyword evidence="1" id="KW-0723">Serine/threonine-protein kinase</keyword>
<dbReference type="Proteomes" id="UP000054248">
    <property type="component" value="Unassembled WGS sequence"/>
</dbReference>
<dbReference type="SMART" id="SM00220">
    <property type="entry name" value="S_TKc"/>
    <property type="match status" value="2"/>
</dbReference>
<gene>
    <name evidence="7" type="ORF">M407DRAFT_19349</name>
</gene>
<evidence type="ECO:0000256" key="2">
    <source>
        <dbReference type="ARBA" id="ARBA00022741"/>
    </source>
</evidence>
<evidence type="ECO:0000256" key="5">
    <source>
        <dbReference type="SAM" id="MobiDB-lite"/>
    </source>
</evidence>
<dbReference type="STRING" id="1051891.A0A0C3QRY4"/>
<proteinExistence type="predicted"/>
<keyword evidence="1" id="KW-0418">Kinase</keyword>
<dbReference type="GO" id="GO:0005524">
    <property type="term" value="F:ATP binding"/>
    <property type="evidence" value="ECO:0007669"/>
    <property type="project" value="UniProtKB-UniRule"/>
</dbReference>
<keyword evidence="1" id="KW-0808">Transferase</keyword>
<sequence>MNSDSTSHIINPSAMSNGNGAHLGRRKSSGTPSSQPPGWWFNESTPKQLPDPLAGGLARFDKRTIQNTASNIFQGRWTKSSGEEVPVTIKVLMNLKADGRTVDSYLTEEGRFERRIAREIIIWRAMSHENILQFIGYQIVGGTPLLVSPFCRNGNLAEYLHANPNVTYTEQLKLLRGAARGLGHLHYLEPPVVHGQVHPDNILVTDDLRAVICGFGLSRIMTRSRSGFTTAETVPSKAGFMAKETIVGSTRGTPMSDVYGLGGVILATMTGKYPFYETTRVGALLAVICDRMPQPVYHPKLPASNPLWNLMRQCWSPNPTQRPLITQVIYKLNLIRDCGIGFTAPFRQTIFPTPAIAPPEPEESVVQPGASLPPLPSPLLGTLELIEPVGRGGYGEVYRGLWTAPEKHNIPVAIKCLTIGDIGAGQDQSSVILMRRIRRETVIWKAAEHPNVLTLYGYQIINGNPMLISPWCKNGDLYSFVKAHPELTREEKLKLLLGTGKALAHLHSLQPPICHGDIKPQNVIIGDKMEALLCDFGISRIITGPGVTGMTTRGVTTGTAGFGAKEVLLGKRPVEGSDVYGFGGLILATMTGNRPFYNKPTEGLIFVAVFNGEIPQPADHPQISETDPLWSLMKKCWNSEPSERPSMIQIVAEASCLTIGKPA</sequence>
<dbReference type="InterPro" id="IPR017441">
    <property type="entry name" value="Protein_kinase_ATP_BS"/>
</dbReference>
<dbReference type="GO" id="GO:0004674">
    <property type="term" value="F:protein serine/threonine kinase activity"/>
    <property type="evidence" value="ECO:0007669"/>
    <property type="project" value="UniProtKB-KW"/>
</dbReference>
<accession>A0A0C3QRY4</accession>
<dbReference type="Gene3D" id="1.10.510.10">
    <property type="entry name" value="Transferase(Phosphotransferase) domain 1"/>
    <property type="match status" value="2"/>
</dbReference>
<evidence type="ECO:0000256" key="1">
    <source>
        <dbReference type="ARBA" id="ARBA00022527"/>
    </source>
</evidence>
<evidence type="ECO:0000259" key="6">
    <source>
        <dbReference type="PROSITE" id="PS50011"/>
    </source>
</evidence>
<organism evidence="7 8">
    <name type="scientific">Tulasnella calospora MUT 4182</name>
    <dbReference type="NCBI Taxonomy" id="1051891"/>
    <lineage>
        <taxon>Eukaryota</taxon>
        <taxon>Fungi</taxon>
        <taxon>Dikarya</taxon>
        <taxon>Basidiomycota</taxon>
        <taxon>Agaricomycotina</taxon>
        <taxon>Agaricomycetes</taxon>
        <taxon>Cantharellales</taxon>
        <taxon>Tulasnellaceae</taxon>
        <taxon>Tulasnella</taxon>
    </lineage>
</organism>
<dbReference type="Pfam" id="PF07714">
    <property type="entry name" value="PK_Tyr_Ser-Thr"/>
    <property type="match status" value="2"/>
</dbReference>
<feature type="compositionally biased region" description="Polar residues" evidence="5">
    <location>
        <begin position="1"/>
        <end position="19"/>
    </location>
</feature>
<name>A0A0C3QRY4_9AGAM</name>
<dbReference type="PANTHER" id="PTHR44329:SF298">
    <property type="entry name" value="MIXED LINEAGE KINASE DOMAIN-LIKE PROTEIN"/>
    <property type="match status" value="1"/>
</dbReference>
<dbReference type="InterPro" id="IPR000719">
    <property type="entry name" value="Prot_kinase_dom"/>
</dbReference>
<dbReference type="InterPro" id="IPR011009">
    <property type="entry name" value="Kinase-like_dom_sf"/>
</dbReference>
<dbReference type="PROSITE" id="PS50011">
    <property type="entry name" value="PROTEIN_KINASE_DOM"/>
    <property type="match status" value="2"/>
</dbReference>
<dbReference type="InterPro" id="IPR001245">
    <property type="entry name" value="Ser-Thr/Tyr_kinase_cat_dom"/>
</dbReference>
<feature type="domain" description="Protein kinase" evidence="6">
    <location>
        <begin position="383"/>
        <end position="657"/>
    </location>
</feature>
<evidence type="ECO:0000313" key="8">
    <source>
        <dbReference type="Proteomes" id="UP000054248"/>
    </source>
</evidence>
<dbReference type="InterPro" id="IPR051681">
    <property type="entry name" value="Ser/Thr_Kinases-Pseudokinases"/>
</dbReference>
<dbReference type="PROSITE" id="PS00107">
    <property type="entry name" value="PROTEIN_KINASE_ATP"/>
    <property type="match status" value="1"/>
</dbReference>
<dbReference type="PROSITE" id="PS00108">
    <property type="entry name" value="PROTEIN_KINASE_ST"/>
    <property type="match status" value="1"/>
</dbReference>
<protein>
    <recommendedName>
        <fullName evidence="6">Protein kinase domain-containing protein</fullName>
    </recommendedName>
</protein>
<keyword evidence="8" id="KW-1185">Reference proteome</keyword>
<evidence type="ECO:0000256" key="4">
    <source>
        <dbReference type="PROSITE-ProRule" id="PRU10141"/>
    </source>
</evidence>
<feature type="region of interest" description="Disordered" evidence="5">
    <location>
        <begin position="1"/>
        <end position="45"/>
    </location>
</feature>
<dbReference type="AlphaFoldDB" id="A0A0C3QRY4"/>
<evidence type="ECO:0000313" key="7">
    <source>
        <dbReference type="EMBL" id="KIO31601.1"/>
    </source>
</evidence>
<dbReference type="OrthoDB" id="4062651at2759"/>
<keyword evidence="3 4" id="KW-0067">ATP-binding</keyword>
<feature type="domain" description="Protein kinase" evidence="6">
    <location>
        <begin position="58"/>
        <end position="335"/>
    </location>
</feature>
<reference evidence="8" key="2">
    <citation type="submission" date="2015-01" db="EMBL/GenBank/DDBJ databases">
        <title>Evolutionary Origins and Diversification of the Mycorrhizal Mutualists.</title>
        <authorList>
            <consortium name="DOE Joint Genome Institute"/>
            <consortium name="Mycorrhizal Genomics Consortium"/>
            <person name="Kohler A."/>
            <person name="Kuo A."/>
            <person name="Nagy L.G."/>
            <person name="Floudas D."/>
            <person name="Copeland A."/>
            <person name="Barry K.W."/>
            <person name="Cichocki N."/>
            <person name="Veneault-Fourrey C."/>
            <person name="LaButti K."/>
            <person name="Lindquist E.A."/>
            <person name="Lipzen A."/>
            <person name="Lundell T."/>
            <person name="Morin E."/>
            <person name="Murat C."/>
            <person name="Riley R."/>
            <person name="Ohm R."/>
            <person name="Sun H."/>
            <person name="Tunlid A."/>
            <person name="Henrissat B."/>
            <person name="Grigoriev I.V."/>
            <person name="Hibbett D.S."/>
            <person name="Martin F."/>
        </authorList>
    </citation>
    <scope>NUCLEOTIDE SEQUENCE [LARGE SCALE GENOMIC DNA]</scope>
    <source>
        <strain evidence="8">MUT 4182</strain>
    </source>
</reference>
<dbReference type="SUPFAM" id="SSF56112">
    <property type="entry name" value="Protein kinase-like (PK-like)"/>
    <property type="match status" value="2"/>
</dbReference>
<keyword evidence="2 4" id="KW-0547">Nucleotide-binding</keyword>
<evidence type="ECO:0000256" key="3">
    <source>
        <dbReference type="ARBA" id="ARBA00022840"/>
    </source>
</evidence>
<feature type="binding site" evidence="4">
    <location>
        <position position="415"/>
    </location>
    <ligand>
        <name>ATP</name>
        <dbReference type="ChEBI" id="CHEBI:30616"/>
    </ligand>
</feature>